<dbReference type="InterPro" id="IPR002935">
    <property type="entry name" value="SAM_O-MeTrfase"/>
</dbReference>
<comment type="similarity">
    <text evidence="5">Belongs to the class I-like SAM-binding methyltransferase superfamily. Cation-dependent O-methyltransferase family.</text>
</comment>
<dbReference type="InterPro" id="IPR050362">
    <property type="entry name" value="Cation-dep_OMT"/>
</dbReference>
<dbReference type="GO" id="GO:0009809">
    <property type="term" value="P:lignin biosynthetic process"/>
    <property type="evidence" value="ECO:0007669"/>
    <property type="project" value="UniProtKB-KW"/>
</dbReference>
<sequence>MEHTTKKASTKGLLQTEELYQYILETSVYPREPAPLKELRDVTASHPWSLMGTAPDAGQLMTLLLKLVNAKNTIEIGVFTGYSLLLTALTIPDDGKITAIDLSRESYEIGLPVIRKAGVEHKINFVESEALPVLDKLLESHEKQGSFDFAFVDADKVNFWNYHERLMKLVKVGGIVVYDNTLWGGSIVMPEELAPERMRDGRKFTLEFNKLLAADPRIHISHAALGDGITICLRSV</sequence>
<dbReference type="EMBL" id="NKQK01000020">
    <property type="protein sequence ID" value="PSS01955.1"/>
    <property type="molecule type" value="Genomic_DNA"/>
</dbReference>
<evidence type="ECO:0000256" key="2">
    <source>
        <dbReference type="ARBA" id="ARBA00022679"/>
    </source>
</evidence>
<evidence type="ECO:0000256" key="5">
    <source>
        <dbReference type="ARBA" id="ARBA00023453"/>
    </source>
</evidence>
<keyword evidence="2 6" id="KW-0808">Transferase</keyword>
<gene>
    <name evidence="6" type="ORF">CEY00_Acc23312</name>
</gene>
<name>A0A2R6Q527_ACTCC</name>
<evidence type="ECO:0000256" key="4">
    <source>
        <dbReference type="ARBA" id="ARBA00022733"/>
    </source>
</evidence>
<keyword evidence="4" id="KW-0438">Lignin biosynthesis</keyword>
<dbReference type="Gramene" id="PSS01955">
    <property type="protein sequence ID" value="PSS01955"/>
    <property type="gene ID" value="CEY00_Acc23312"/>
</dbReference>
<dbReference type="InParanoid" id="A0A2R6Q527"/>
<dbReference type="Gene3D" id="3.40.50.150">
    <property type="entry name" value="Vaccinia Virus protein VP39"/>
    <property type="match status" value="1"/>
</dbReference>
<dbReference type="SUPFAM" id="SSF53335">
    <property type="entry name" value="S-adenosyl-L-methionine-dependent methyltransferases"/>
    <property type="match status" value="1"/>
</dbReference>
<accession>A0A2R6Q527</accession>
<keyword evidence="7" id="KW-1185">Reference proteome</keyword>
<reference evidence="7" key="2">
    <citation type="journal article" date="2018" name="BMC Genomics">
        <title>A manually annotated Actinidia chinensis var. chinensis (kiwifruit) genome highlights the challenges associated with draft genomes and gene prediction in plants.</title>
        <authorList>
            <person name="Pilkington S.M."/>
            <person name="Crowhurst R."/>
            <person name="Hilario E."/>
            <person name="Nardozza S."/>
            <person name="Fraser L."/>
            <person name="Peng Y."/>
            <person name="Gunaseelan K."/>
            <person name="Simpson R."/>
            <person name="Tahir J."/>
            <person name="Deroles S.C."/>
            <person name="Templeton K."/>
            <person name="Luo Z."/>
            <person name="Davy M."/>
            <person name="Cheng C."/>
            <person name="McNeilage M."/>
            <person name="Scaglione D."/>
            <person name="Liu Y."/>
            <person name="Zhang Q."/>
            <person name="Datson P."/>
            <person name="De Silva N."/>
            <person name="Gardiner S.E."/>
            <person name="Bassett H."/>
            <person name="Chagne D."/>
            <person name="McCallum J."/>
            <person name="Dzierzon H."/>
            <person name="Deng C."/>
            <person name="Wang Y.Y."/>
            <person name="Barron L."/>
            <person name="Manako K."/>
            <person name="Bowen J."/>
            <person name="Foster T.M."/>
            <person name="Erridge Z.A."/>
            <person name="Tiffin H."/>
            <person name="Waite C.N."/>
            <person name="Davies K.M."/>
            <person name="Grierson E.P."/>
            <person name="Laing W.A."/>
            <person name="Kirk R."/>
            <person name="Chen X."/>
            <person name="Wood M."/>
            <person name="Montefiori M."/>
            <person name="Brummell D.A."/>
            <person name="Schwinn K.E."/>
            <person name="Catanach A."/>
            <person name="Fullerton C."/>
            <person name="Li D."/>
            <person name="Meiyalaghan S."/>
            <person name="Nieuwenhuizen N."/>
            <person name="Read N."/>
            <person name="Prakash R."/>
            <person name="Hunter D."/>
            <person name="Zhang H."/>
            <person name="McKenzie M."/>
            <person name="Knabel M."/>
            <person name="Harris A."/>
            <person name="Allan A.C."/>
            <person name="Gleave A."/>
            <person name="Chen A."/>
            <person name="Janssen B.J."/>
            <person name="Plunkett B."/>
            <person name="Ampomah-Dwamena C."/>
            <person name="Voogd C."/>
            <person name="Leif D."/>
            <person name="Lafferty D."/>
            <person name="Souleyre E.J.F."/>
            <person name="Varkonyi-Gasic E."/>
            <person name="Gambi F."/>
            <person name="Hanley J."/>
            <person name="Yao J.L."/>
            <person name="Cheung J."/>
            <person name="David K.M."/>
            <person name="Warren B."/>
            <person name="Marsh K."/>
            <person name="Snowden K.C."/>
            <person name="Lin-Wang K."/>
            <person name="Brian L."/>
            <person name="Martinez-Sanchez M."/>
            <person name="Wang M."/>
            <person name="Ileperuma N."/>
            <person name="Macnee N."/>
            <person name="Campin R."/>
            <person name="McAtee P."/>
            <person name="Drummond R.S.M."/>
            <person name="Espley R.V."/>
            <person name="Ireland H.S."/>
            <person name="Wu R."/>
            <person name="Atkinson R.G."/>
            <person name="Karunairetnam S."/>
            <person name="Bulley S."/>
            <person name="Chunkath S."/>
            <person name="Hanley Z."/>
            <person name="Storey R."/>
            <person name="Thrimawithana A.H."/>
            <person name="Thomson S."/>
            <person name="David C."/>
            <person name="Testolin R."/>
            <person name="Huang H."/>
            <person name="Hellens R.P."/>
            <person name="Schaffer R.J."/>
        </authorList>
    </citation>
    <scope>NUCLEOTIDE SEQUENCE [LARGE SCALE GENOMIC DNA]</scope>
    <source>
        <strain evidence="7">cv. Red5</strain>
    </source>
</reference>
<dbReference type="STRING" id="1590841.A0A2R6Q527"/>
<dbReference type="UniPathway" id="UPA00711"/>
<evidence type="ECO:0000256" key="3">
    <source>
        <dbReference type="ARBA" id="ARBA00022691"/>
    </source>
</evidence>
<dbReference type="PROSITE" id="PS51682">
    <property type="entry name" value="SAM_OMT_I"/>
    <property type="match status" value="1"/>
</dbReference>
<dbReference type="OMA" id="PAYFEWA"/>
<evidence type="ECO:0000313" key="7">
    <source>
        <dbReference type="Proteomes" id="UP000241394"/>
    </source>
</evidence>
<dbReference type="Pfam" id="PF01596">
    <property type="entry name" value="Methyltransf_3"/>
    <property type="match status" value="1"/>
</dbReference>
<keyword evidence="1 6" id="KW-0489">Methyltransferase</keyword>
<proteinExistence type="inferred from homology"/>
<dbReference type="Proteomes" id="UP000241394">
    <property type="component" value="Chromosome LG20"/>
</dbReference>
<dbReference type="GO" id="GO:0008171">
    <property type="term" value="F:O-methyltransferase activity"/>
    <property type="evidence" value="ECO:0007669"/>
    <property type="project" value="InterPro"/>
</dbReference>
<keyword evidence="3" id="KW-0949">S-adenosyl-L-methionine</keyword>
<evidence type="ECO:0000256" key="1">
    <source>
        <dbReference type="ARBA" id="ARBA00022603"/>
    </source>
</evidence>
<dbReference type="PANTHER" id="PTHR10509:SF82">
    <property type="entry name" value="CAFFEOYL-COA O-METHYLTRANSFERASE-LIKE"/>
    <property type="match status" value="1"/>
</dbReference>
<organism evidence="6 7">
    <name type="scientific">Actinidia chinensis var. chinensis</name>
    <name type="common">Chinese soft-hair kiwi</name>
    <dbReference type="NCBI Taxonomy" id="1590841"/>
    <lineage>
        <taxon>Eukaryota</taxon>
        <taxon>Viridiplantae</taxon>
        <taxon>Streptophyta</taxon>
        <taxon>Embryophyta</taxon>
        <taxon>Tracheophyta</taxon>
        <taxon>Spermatophyta</taxon>
        <taxon>Magnoliopsida</taxon>
        <taxon>eudicotyledons</taxon>
        <taxon>Gunneridae</taxon>
        <taxon>Pentapetalae</taxon>
        <taxon>asterids</taxon>
        <taxon>Ericales</taxon>
        <taxon>Actinidiaceae</taxon>
        <taxon>Actinidia</taxon>
    </lineage>
</organism>
<dbReference type="GO" id="GO:0032259">
    <property type="term" value="P:methylation"/>
    <property type="evidence" value="ECO:0007669"/>
    <property type="project" value="UniProtKB-KW"/>
</dbReference>
<dbReference type="AlphaFoldDB" id="A0A2R6Q527"/>
<dbReference type="PANTHER" id="PTHR10509">
    <property type="entry name" value="O-METHYLTRANSFERASE-RELATED"/>
    <property type="match status" value="1"/>
</dbReference>
<dbReference type="OrthoDB" id="10251242at2759"/>
<protein>
    <submittedName>
        <fullName evidence="6">Caffeoyl-CoA O-methyltransferase</fullName>
    </submittedName>
</protein>
<dbReference type="GO" id="GO:0008757">
    <property type="term" value="F:S-adenosylmethionine-dependent methyltransferase activity"/>
    <property type="evidence" value="ECO:0007669"/>
    <property type="project" value="TreeGrafter"/>
</dbReference>
<reference evidence="6 7" key="1">
    <citation type="submission" date="2017-07" db="EMBL/GenBank/DDBJ databases">
        <title>An improved, manually edited Actinidia chinensis var. chinensis (kiwifruit) genome highlights the challenges associated with draft genomes and gene prediction in plants.</title>
        <authorList>
            <person name="Pilkington S."/>
            <person name="Crowhurst R."/>
            <person name="Hilario E."/>
            <person name="Nardozza S."/>
            <person name="Fraser L."/>
            <person name="Peng Y."/>
            <person name="Gunaseelan K."/>
            <person name="Simpson R."/>
            <person name="Tahir J."/>
            <person name="Deroles S."/>
            <person name="Templeton K."/>
            <person name="Luo Z."/>
            <person name="Davy M."/>
            <person name="Cheng C."/>
            <person name="Mcneilage M."/>
            <person name="Scaglione D."/>
            <person name="Liu Y."/>
            <person name="Zhang Q."/>
            <person name="Datson P."/>
            <person name="De Silva N."/>
            <person name="Gardiner S."/>
            <person name="Bassett H."/>
            <person name="Chagne D."/>
            <person name="Mccallum J."/>
            <person name="Dzierzon H."/>
            <person name="Deng C."/>
            <person name="Wang Y.-Y."/>
            <person name="Barron N."/>
            <person name="Manako K."/>
            <person name="Bowen J."/>
            <person name="Foster T."/>
            <person name="Erridge Z."/>
            <person name="Tiffin H."/>
            <person name="Waite C."/>
            <person name="Davies K."/>
            <person name="Grierson E."/>
            <person name="Laing W."/>
            <person name="Kirk R."/>
            <person name="Chen X."/>
            <person name="Wood M."/>
            <person name="Montefiori M."/>
            <person name="Brummell D."/>
            <person name="Schwinn K."/>
            <person name="Catanach A."/>
            <person name="Fullerton C."/>
            <person name="Li D."/>
            <person name="Meiyalaghan S."/>
            <person name="Nieuwenhuizen N."/>
            <person name="Read N."/>
            <person name="Prakash R."/>
            <person name="Hunter D."/>
            <person name="Zhang H."/>
            <person name="Mckenzie M."/>
            <person name="Knabel M."/>
            <person name="Harris A."/>
            <person name="Allan A."/>
            <person name="Chen A."/>
            <person name="Janssen B."/>
            <person name="Plunkett B."/>
            <person name="Dwamena C."/>
            <person name="Voogd C."/>
            <person name="Leif D."/>
            <person name="Lafferty D."/>
            <person name="Souleyre E."/>
            <person name="Varkonyi-Gasic E."/>
            <person name="Gambi F."/>
            <person name="Hanley J."/>
            <person name="Yao J.-L."/>
            <person name="Cheung J."/>
            <person name="David K."/>
            <person name="Warren B."/>
            <person name="Marsh K."/>
            <person name="Snowden K."/>
            <person name="Lin-Wang K."/>
            <person name="Brian L."/>
            <person name="Martinez-Sanchez M."/>
            <person name="Wang M."/>
            <person name="Ileperuma N."/>
            <person name="Macnee N."/>
            <person name="Campin R."/>
            <person name="Mcatee P."/>
            <person name="Drummond R."/>
            <person name="Espley R."/>
            <person name="Ireland H."/>
            <person name="Wu R."/>
            <person name="Atkinson R."/>
            <person name="Karunairetnam S."/>
            <person name="Bulley S."/>
            <person name="Chunkath S."/>
            <person name="Hanley Z."/>
            <person name="Storey R."/>
            <person name="Thrimawithana A."/>
            <person name="Thomson S."/>
            <person name="David C."/>
            <person name="Testolin R."/>
        </authorList>
    </citation>
    <scope>NUCLEOTIDE SEQUENCE [LARGE SCALE GENOMIC DNA]</scope>
    <source>
        <strain evidence="7">cv. Red5</strain>
        <tissue evidence="6">Young leaf</tissue>
    </source>
</reference>
<evidence type="ECO:0000313" key="6">
    <source>
        <dbReference type="EMBL" id="PSS01955.1"/>
    </source>
</evidence>
<dbReference type="InterPro" id="IPR029063">
    <property type="entry name" value="SAM-dependent_MTases_sf"/>
</dbReference>
<dbReference type="FunCoup" id="A0A2R6Q527">
    <property type="interactions" value="812"/>
</dbReference>
<comment type="caution">
    <text evidence="6">The sequence shown here is derived from an EMBL/GenBank/DDBJ whole genome shotgun (WGS) entry which is preliminary data.</text>
</comment>